<feature type="transmembrane region" description="Helical" evidence="1">
    <location>
        <begin position="129"/>
        <end position="147"/>
    </location>
</feature>
<feature type="transmembrane region" description="Helical" evidence="1">
    <location>
        <begin position="47"/>
        <end position="69"/>
    </location>
</feature>
<name>A0A0N0RD45_9CHLR</name>
<dbReference type="RefSeq" id="WP_062419457.1">
    <property type="nucleotide sequence ID" value="NZ_BBXZ01000160.1"/>
</dbReference>
<keyword evidence="1" id="KW-0812">Transmembrane</keyword>
<sequence length="248" mass="26670">MSPFARYYFAAPFEAFGPAHLGALILITLAAWAVYRWVRPSPGFHRALAFALLALQAVWVTWLAAVGAASLQTVLPLHPCSASMFLGATALLTQRRGWVSAAYFWCISGAAAALLFPDLGLYGFPHFAFFHYMLSHGLLVCVTVALAADGFRPTARDFFLAWGAAQGFALLVVIVNLLTHSNYMYLFAPPAGASPLSAVSNRWAYALTVEAGVTLSFLACWLIGRLIPPQKSPQPPQSKPAFPTPPGG</sequence>
<dbReference type="Pfam" id="PF14808">
    <property type="entry name" value="TMEM164"/>
    <property type="match status" value="1"/>
</dbReference>
<dbReference type="InterPro" id="IPR011737">
    <property type="entry name" value="CHP02206_TP0381"/>
</dbReference>
<keyword evidence="1" id="KW-1133">Transmembrane helix</keyword>
<proteinExistence type="predicted"/>
<evidence type="ECO:0000256" key="1">
    <source>
        <dbReference type="SAM" id="Phobius"/>
    </source>
</evidence>
<dbReference type="EMBL" id="DF967975">
    <property type="protein sequence ID" value="GAP19154.1"/>
    <property type="molecule type" value="Genomic_DNA"/>
</dbReference>
<evidence type="ECO:0000313" key="2">
    <source>
        <dbReference type="EMBL" id="GAP19154.1"/>
    </source>
</evidence>
<feature type="transmembrane region" description="Helical" evidence="1">
    <location>
        <begin position="100"/>
        <end position="117"/>
    </location>
</feature>
<accession>A0A0N0RD45</accession>
<feature type="transmembrane region" description="Helical" evidence="1">
    <location>
        <begin position="15"/>
        <end position="35"/>
    </location>
</feature>
<feature type="transmembrane region" description="Helical" evidence="1">
    <location>
        <begin position="75"/>
        <end position="93"/>
    </location>
</feature>
<reference evidence="2" key="1">
    <citation type="journal article" date="2015" name="Genome Announc.">
        <title>Draft Genome Sequences of Anaerolinea thermolimosa IMO-1, Bellilinea caldifistulae GOMI-1, Leptolinea tardivitalis YMTK-2, Levilinea saccharolytica KIBI-1, Longilinea arvoryzae KOME-1, Previously Described as Members of the Class Anaerolineae (Chloroflexi).</title>
        <authorList>
            <person name="Matsuura N."/>
            <person name="Tourlousse M.D."/>
            <person name="Ohashi A."/>
            <person name="Hugenholtz P."/>
            <person name="Sekiguchi Y."/>
        </authorList>
    </citation>
    <scope>NUCLEOTIDE SEQUENCE</scope>
    <source>
        <strain evidence="2">KIBI-1</strain>
    </source>
</reference>
<feature type="transmembrane region" description="Helical" evidence="1">
    <location>
        <begin position="159"/>
        <end position="183"/>
    </location>
</feature>
<protein>
    <submittedName>
        <fullName evidence="2">Conserved hypothetical integral membrane protein TIGR02206</fullName>
    </submittedName>
</protein>
<gene>
    <name evidence="2" type="ORF">LSAC_03053</name>
</gene>
<dbReference type="NCBIfam" id="TIGR02206">
    <property type="entry name" value="intg_mem_TP0381"/>
    <property type="match status" value="1"/>
</dbReference>
<dbReference type="AlphaFoldDB" id="A0A0N0RD45"/>
<feature type="transmembrane region" description="Helical" evidence="1">
    <location>
        <begin position="203"/>
        <end position="224"/>
    </location>
</feature>
<keyword evidence="1" id="KW-0472">Membrane</keyword>
<organism evidence="2">
    <name type="scientific">Levilinea saccharolytica</name>
    <dbReference type="NCBI Taxonomy" id="229921"/>
    <lineage>
        <taxon>Bacteria</taxon>
        <taxon>Bacillati</taxon>
        <taxon>Chloroflexota</taxon>
        <taxon>Anaerolineae</taxon>
        <taxon>Anaerolineales</taxon>
        <taxon>Anaerolineaceae</taxon>
        <taxon>Levilinea</taxon>
    </lineage>
</organism>